<accession>A0ABY7BWN2</accession>
<name>A0ABY7BWN2_9HYPH</name>
<dbReference type="RefSeq" id="WP_268879478.1">
    <property type="nucleotide sequence ID" value="NZ_CP114029.1"/>
</dbReference>
<proteinExistence type="predicted"/>
<sequence length="342" mass="35670">MKSSLSRIAASIIVGAALVVAAALVAGFFGRIVPFFDSLAQFRAHLTVALFVLALLLIVMRSVAAATVATIVAAYAALSVSPFLMPRPAGEPHRVAPAKTALVGRGPLKLLQMNLRFNADPVPAITTIARLDPDVLTLQEINRRWVEAIEPLRSGYPYAAFCGVGEAVGGVAILSRIPFTETDVACRVGDGFISRRLDLGNGAGLTVVSEHLAWPWPFRQGRQIADLGEVLPGLGKPLLIAGDFNAAPWSATVQRFAGTSGTTPTTGIGPTWLPSGLPDALRPLIGLPLDNVLASDGVRLVSVAAQPATASDHLPILVTFDVPAASTGEASPARFVGRAAAR</sequence>
<protein>
    <submittedName>
        <fullName evidence="3">Endonuclease/exonuclease/phosphatase family protein</fullName>
    </submittedName>
</protein>
<organism evidence="3 4">
    <name type="scientific">Jiella pelagia</name>
    <dbReference type="NCBI Taxonomy" id="2986949"/>
    <lineage>
        <taxon>Bacteria</taxon>
        <taxon>Pseudomonadati</taxon>
        <taxon>Pseudomonadota</taxon>
        <taxon>Alphaproteobacteria</taxon>
        <taxon>Hyphomicrobiales</taxon>
        <taxon>Aurantimonadaceae</taxon>
        <taxon>Jiella</taxon>
    </lineage>
</organism>
<evidence type="ECO:0000259" key="2">
    <source>
        <dbReference type="Pfam" id="PF03372"/>
    </source>
</evidence>
<gene>
    <name evidence="3" type="ORF">OH818_15500</name>
</gene>
<dbReference type="GO" id="GO:0004519">
    <property type="term" value="F:endonuclease activity"/>
    <property type="evidence" value="ECO:0007669"/>
    <property type="project" value="UniProtKB-KW"/>
</dbReference>
<keyword evidence="1" id="KW-0812">Transmembrane</keyword>
<dbReference type="Gene3D" id="3.60.10.10">
    <property type="entry name" value="Endonuclease/exonuclease/phosphatase"/>
    <property type="match status" value="1"/>
</dbReference>
<keyword evidence="3" id="KW-0540">Nuclease</keyword>
<keyword evidence="3" id="KW-0378">Hydrolase</keyword>
<evidence type="ECO:0000313" key="4">
    <source>
        <dbReference type="Proteomes" id="UP001164020"/>
    </source>
</evidence>
<keyword evidence="4" id="KW-1185">Reference proteome</keyword>
<evidence type="ECO:0000256" key="1">
    <source>
        <dbReference type="SAM" id="Phobius"/>
    </source>
</evidence>
<keyword evidence="1" id="KW-0472">Membrane</keyword>
<dbReference type="InterPro" id="IPR036691">
    <property type="entry name" value="Endo/exonu/phosph_ase_sf"/>
</dbReference>
<keyword evidence="1" id="KW-1133">Transmembrane helix</keyword>
<dbReference type="InterPro" id="IPR005135">
    <property type="entry name" value="Endo/exonuclease/phosphatase"/>
</dbReference>
<feature type="domain" description="Endonuclease/exonuclease/phosphatase" evidence="2">
    <location>
        <begin position="114"/>
        <end position="313"/>
    </location>
</feature>
<reference evidence="3" key="1">
    <citation type="submission" date="2022-12" db="EMBL/GenBank/DDBJ databases">
        <title>Jiella pelagia sp. nov., isolated from phosphonate enriched culture of Northwest Pacific surface seawater.</title>
        <authorList>
            <person name="Shin D.Y."/>
            <person name="Hwang C.Y."/>
        </authorList>
    </citation>
    <scope>NUCLEOTIDE SEQUENCE</scope>
    <source>
        <strain evidence="3">HL-NP1</strain>
    </source>
</reference>
<feature type="transmembrane region" description="Helical" evidence="1">
    <location>
        <begin position="48"/>
        <end position="78"/>
    </location>
</feature>
<dbReference type="Proteomes" id="UP001164020">
    <property type="component" value="Chromosome"/>
</dbReference>
<evidence type="ECO:0000313" key="3">
    <source>
        <dbReference type="EMBL" id="WAP67030.1"/>
    </source>
</evidence>
<feature type="transmembrane region" description="Helical" evidence="1">
    <location>
        <begin position="12"/>
        <end position="36"/>
    </location>
</feature>
<dbReference type="SUPFAM" id="SSF56219">
    <property type="entry name" value="DNase I-like"/>
    <property type="match status" value="1"/>
</dbReference>
<dbReference type="Pfam" id="PF03372">
    <property type="entry name" value="Exo_endo_phos"/>
    <property type="match status" value="1"/>
</dbReference>
<dbReference type="EMBL" id="CP114029">
    <property type="protein sequence ID" value="WAP67030.1"/>
    <property type="molecule type" value="Genomic_DNA"/>
</dbReference>
<keyword evidence="3" id="KW-0255">Endonuclease</keyword>